<evidence type="ECO:0000256" key="1">
    <source>
        <dbReference type="SAM" id="SignalP"/>
    </source>
</evidence>
<gene>
    <name evidence="2" type="ORF">LTR91_017850</name>
</gene>
<dbReference type="AlphaFoldDB" id="A0AAN6HE94"/>
<organism evidence="2 3">
    <name type="scientific">Friedmanniomyces endolithicus</name>
    <dbReference type="NCBI Taxonomy" id="329885"/>
    <lineage>
        <taxon>Eukaryota</taxon>
        <taxon>Fungi</taxon>
        <taxon>Dikarya</taxon>
        <taxon>Ascomycota</taxon>
        <taxon>Pezizomycotina</taxon>
        <taxon>Dothideomycetes</taxon>
        <taxon>Dothideomycetidae</taxon>
        <taxon>Mycosphaerellales</taxon>
        <taxon>Teratosphaeriaceae</taxon>
        <taxon>Friedmanniomyces</taxon>
    </lineage>
</organism>
<keyword evidence="1" id="KW-0732">Signal</keyword>
<evidence type="ECO:0000313" key="3">
    <source>
        <dbReference type="Proteomes" id="UP001175353"/>
    </source>
</evidence>
<keyword evidence="3" id="KW-1185">Reference proteome</keyword>
<feature type="signal peptide" evidence="1">
    <location>
        <begin position="1"/>
        <end position="21"/>
    </location>
</feature>
<protein>
    <recommendedName>
        <fullName evidence="4">Secreted protein</fullName>
    </recommendedName>
</protein>
<name>A0AAN6HE94_9PEZI</name>
<evidence type="ECO:0008006" key="4">
    <source>
        <dbReference type="Google" id="ProtNLM"/>
    </source>
</evidence>
<reference evidence="2" key="1">
    <citation type="submission" date="2023-06" db="EMBL/GenBank/DDBJ databases">
        <title>Black Yeasts Isolated from many extreme environments.</title>
        <authorList>
            <person name="Coleine C."/>
            <person name="Stajich J.E."/>
            <person name="Selbmann L."/>
        </authorList>
    </citation>
    <scope>NUCLEOTIDE SEQUENCE</scope>
    <source>
        <strain evidence="2">CCFEE 5200</strain>
    </source>
</reference>
<comment type="caution">
    <text evidence="2">The sequence shown here is derived from an EMBL/GenBank/DDBJ whole genome shotgun (WGS) entry which is preliminary data.</text>
</comment>
<feature type="chain" id="PRO_5042880795" description="Secreted protein" evidence="1">
    <location>
        <begin position="22"/>
        <end position="441"/>
    </location>
</feature>
<sequence length="441" mass="50410">MARNLGLLAFASVVLWLLVLSNTVDFGILDYELIRIITARILCVEFLDTVRARLLGIDRIPIVGDYSEHNVDDPHGLHTTKLPKQLKLIVCGVASYLQRQLLKLQLGDRSYAVLLPGILVEREFIKLELGSRTSTIPLPGIIIDVGQQLFDFAAGIYLVELCFVELFVSSIANLELNQRINFKQRDCTWIFAPNLLVFRAAVHRSEQLDHHLPNKLPVPECLLGELQPGVASAVQQLFEPNRSELQHDAVLLLASDKPGDDINDSILFDKHDLLDHRGDDHFLRCDYHGLPCALDDCCDQDYSDLDDHLPGHGNCTELKQFLACRTGYLWKQQLLCHQPGLVQQQQQLAREHDHLQLAATLQRKQHDKRSGLPNFVPSAAYYRHRHDNYLHHDLPSDKHLHVRQCYAYEHLHHYLDGDQHLQVYVDGDRDEQHARQPGKRV</sequence>
<evidence type="ECO:0000313" key="2">
    <source>
        <dbReference type="EMBL" id="KAK0965770.1"/>
    </source>
</evidence>
<proteinExistence type="predicted"/>
<accession>A0AAN6HE94</accession>
<dbReference type="EMBL" id="JAUJLE010000239">
    <property type="protein sequence ID" value="KAK0965770.1"/>
    <property type="molecule type" value="Genomic_DNA"/>
</dbReference>
<dbReference type="Proteomes" id="UP001175353">
    <property type="component" value="Unassembled WGS sequence"/>
</dbReference>